<sequence>MIHCHRWREIEISSPADLDGSRKVFPVLRKVAVSTWSHALSKITIVDAPLLCEASIAANYTTWRDVRLPWVQLTSLSLETFDALASCLFILRHCPKLHTLKYRAVQAPSTLILDPPITLESLNSLEVYNSCCIIPHLTLPALHQLTLSMEIASAIDPLRALLSRSSFQLQQLTIILLKNDRTKSDELKLLHQLFPTVTDLKLEIRAVTGLHRIIGSLSSLETLPLVKNLTIDAVRVRDEYDSLLEVLRTQCSPDAGTQTLERFGLILCPQTDPGSPSASTPLPKSAAAQFGALAKSGLTCHISL</sequence>
<dbReference type="AlphaFoldDB" id="A0AAD7G7Z8"/>
<gene>
    <name evidence="1" type="ORF">B0H17DRAFT_125798</name>
</gene>
<name>A0AAD7G7Z8_MYCRO</name>
<proteinExistence type="predicted"/>
<dbReference type="EMBL" id="JARKIE010000143">
    <property type="protein sequence ID" value="KAJ7676343.1"/>
    <property type="molecule type" value="Genomic_DNA"/>
</dbReference>
<keyword evidence="2" id="KW-1185">Reference proteome</keyword>
<evidence type="ECO:0000313" key="2">
    <source>
        <dbReference type="Proteomes" id="UP001221757"/>
    </source>
</evidence>
<organism evidence="1 2">
    <name type="scientific">Mycena rosella</name>
    <name type="common">Pink bonnet</name>
    <name type="synonym">Agaricus rosellus</name>
    <dbReference type="NCBI Taxonomy" id="1033263"/>
    <lineage>
        <taxon>Eukaryota</taxon>
        <taxon>Fungi</taxon>
        <taxon>Dikarya</taxon>
        <taxon>Basidiomycota</taxon>
        <taxon>Agaricomycotina</taxon>
        <taxon>Agaricomycetes</taxon>
        <taxon>Agaricomycetidae</taxon>
        <taxon>Agaricales</taxon>
        <taxon>Marasmiineae</taxon>
        <taxon>Mycenaceae</taxon>
        <taxon>Mycena</taxon>
    </lineage>
</organism>
<protein>
    <recommendedName>
        <fullName evidence="3">F-box domain-containing protein</fullName>
    </recommendedName>
</protein>
<comment type="caution">
    <text evidence="1">The sequence shown here is derived from an EMBL/GenBank/DDBJ whole genome shotgun (WGS) entry which is preliminary data.</text>
</comment>
<dbReference type="Proteomes" id="UP001221757">
    <property type="component" value="Unassembled WGS sequence"/>
</dbReference>
<accession>A0AAD7G7Z8</accession>
<reference evidence="1" key="1">
    <citation type="submission" date="2023-03" db="EMBL/GenBank/DDBJ databases">
        <title>Massive genome expansion in bonnet fungi (Mycena s.s.) driven by repeated elements and novel gene families across ecological guilds.</title>
        <authorList>
            <consortium name="Lawrence Berkeley National Laboratory"/>
            <person name="Harder C.B."/>
            <person name="Miyauchi S."/>
            <person name="Viragh M."/>
            <person name="Kuo A."/>
            <person name="Thoen E."/>
            <person name="Andreopoulos B."/>
            <person name="Lu D."/>
            <person name="Skrede I."/>
            <person name="Drula E."/>
            <person name="Henrissat B."/>
            <person name="Morin E."/>
            <person name="Kohler A."/>
            <person name="Barry K."/>
            <person name="LaButti K."/>
            <person name="Morin E."/>
            <person name="Salamov A."/>
            <person name="Lipzen A."/>
            <person name="Mereny Z."/>
            <person name="Hegedus B."/>
            <person name="Baldrian P."/>
            <person name="Stursova M."/>
            <person name="Weitz H."/>
            <person name="Taylor A."/>
            <person name="Grigoriev I.V."/>
            <person name="Nagy L.G."/>
            <person name="Martin F."/>
            <person name="Kauserud H."/>
        </authorList>
    </citation>
    <scope>NUCLEOTIDE SEQUENCE</scope>
    <source>
        <strain evidence="1">CBHHK067</strain>
    </source>
</reference>
<evidence type="ECO:0000313" key="1">
    <source>
        <dbReference type="EMBL" id="KAJ7676343.1"/>
    </source>
</evidence>
<evidence type="ECO:0008006" key="3">
    <source>
        <dbReference type="Google" id="ProtNLM"/>
    </source>
</evidence>